<dbReference type="EMBL" id="JAGFBR010000018">
    <property type="protein sequence ID" value="KAH0450136.1"/>
    <property type="molecule type" value="Genomic_DNA"/>
</dbReference>
<evidence type="ECO:0000259" key="6">
    <source>
        <dbReference type="PROSITE" id="PS50195"/>
    </source>
</evidence>
<dbReference type="GO" id="GO:0008270">
    <property type="term" value="F:zinc ion binding"/>
    <property type="evidence" value="ECO:0007669"/>
    <property type="project" value="UniProtKB-KW"/>
</dbReference>
<comment type="caution">
    <text evidence="7">The sequence shown here is derived from an EMBL/GenBank/DDBJ whole genome shotgun (WGS) entry which is preliminary data.</text>
</comment>
<name>A0AAV7G1A3_DENCH</name>
<dbReference type="PANTHER" id="PTHR12326:SF3">
    <property type="entry name" value="DIFFERENTIALLY EXPRESSED IN FDCP 8 HOMOLOG"/>
    <property type="match status" value="1"/>
</dbReference>
<evidence type="ECO:0000256" key="3">
    <source>
        <dbReference type="ARBA" id="ARBA00022771"/>
    </source>
</evidence>
<evidence type="ECO:0000256" key="5">
    <source>
        <dbReference type="SAM" id="MobiDB-lite"/>
    </source>
</evidence>
<dbReference type="GO" id="GO:0016020">
    <property type="term" value="C:membrane"/>
    <property type="evidence" value="ECO:0007669"/>
    <property type="project" value="UniProtKB-ARBA"/>
</dbReference>
<gene>
    <name evidence="7" type="ORF">IEQ34_020828</name>
</gene>
<dbReference type="InterPro" id="IPR051366">
    <property type="entry name" value="DEF8"/>
</dbReference>
<dbReference type="Pfam" id="PF13901">
    <property type="entry name" value="RH_dom"/>
    <property type="match status" value="1"/>
</dbReference>
<dbReference type="PANTHER" id="PTHR12326">
    <property type="entry name" value="PLECKSTRIN HOMOLOGY DOMAIN CONTAINING PROTEIN"/>
    <property type="match status" value="1"/>
</dbReference>
<feature type="domain" description="PX" evidence="6">
    <location>
        <begin position="583"/>
        <end position="704"/>
    </location>
</feature>
<keyword evidence="8" id="KW-1185">Reference proteome</keyword>
<dbReference type="Gene3D" id="3.30.1520.10">
    <property type="entry name" value="Phox-like domain"/>
    <property type="match status" value="1"/>
</dbReference>
<keyword evidence="1" id="KW-0479">Metal-binding</keyword>
<dbReference type="SMART" id="SM01175">
    <property type="entry name" value="DUF4206"/>
    <property type="match status" value="1"/>
</dbReference>
<dbReference type="Pfam" id="PF00787">
    <property type="entry name" value="PX"/>
    <property type="match status" value="1"/>
</dbReference>
<evidence type="ECO:0000313" key="8">
    <source>
        <dbReference type="Proteomes" id="UP000775213"/>
    </source>
</evidence>
<dbReference type="SUPFAM" id="SSF48695">
    <property type="entry name" value="Multiheme cytochromes"/>
    <property type="match status" value="1"/>
</dbReference>
<dbReference type="InterPro" id="IPR001683">
    <property type="entry name" value="PX_dom"/>
</dbReference>
<dbReference type="PROSITE" id="PS50195">
    <property type="entry name" value="PX"/>
    <property type="match status" value="1"/>
</dbReference>
<reference evidence="7 8" key="1">
    <citation type="journal article" date="2021" name="Hortic Res">
        <title>Chromosome-scale assembly of the Dendrobium chrysotoxum genome enhances the understanding of orchid evolution.</title>
        <authorList>
            <person name="Zhang Y."/>
            <person name="Zhang G.Q."/>
            <person name="Zhang D."/>
            <person name="Liu X.D."/>
            <person name="Xu X.Y."/>
            <person name="Sun W.H."/>
            <person name="Yu X."/>
            <person name="Zhu X."/>
            <person name="Wang Z.W."/>
            <person name="Zhao X."/>
            <person name="Zhong W.Y."/>
            <person name="Chen H."/>
            <person name="Yin W.L."/>
            <person name="Huang T."/>
            <person name="Niu S.C."/>
            <person name="Liu Z.J."/>
        </authorList>
    </citation>
    <scope>NUCLEOTIDE SEQUENCE [LARGE SCALE GENOMIC DNA]</scope>
    <source>
        <strain evidence="7">Lindl</strain>
    </source>
</reference>
<sequence>MEGVSEWGASPNPSDEFSTLPDRCSDADVGDFSPASSNFSSCDGSEFERYCSANSVLGSASICSSIGNYSGIGEEFLSEGCNSRRKFLRSRWNGCECLSDGGAETPRANGCYETALARMSKSSRLLHGSTESSSLCYGMCGEDNTENLRLPCFAKGKELSAFSSANCSSEGTDGDGYSEKQEEECALNENLWNIQNEAHLNLEIGSVINPEANEDAFCKSKLSESDDSMLDYGTDNERSIQFCERSFKLVEKTKHEDVNPLFISSSVAFGSNDWDEFVQDTEGGGLASLSLHLEQSSQHQDKHIAREFEKKVEDIAVASFEVENPSVKDVEDGDYVSAINHEAQTIDIYTGVSGGRYSALNRHEADAVDPTTKDSEYAIALGLQNNLSESNEVKCYLNTPCDTAARKIHLSLGGDNAVQGVHEASEKKLIGESNDMLAGSKAPMQYHYGFNGAGGEMNRAELGNNSSALPMSIIGDGSIIQKVQGNDPSYPRLAEANKESEAQAKKFVTNDSDDEMVLEMEEILLDSGNCHGSMYLQTSQGYMSQQLGHVGDDSSIASTSATDDIHPPVQVTSKIDQVEVVGAKQKKGDVSFGERLVGVREYTVYQIKVWSATDEWMVERRYRDFFALYRQLKALFTGHGLNLPSAWSSVDQESRKIFGNASPNVVLERSMLIEDCLRSILNTRFPFGIPSPLIMFLTPGKAMFKSGLLQSLVPQYLQKFAEVENSDRGEARPEDAALLGKTISLVVEIKPHKSLRQLLEIQHYTCAGCHRHLDAGKTLFRELVQTFGWNRPRFCGYTGQLFCASCHTNDTSVLLARVLHHWDFTLYPVSQLAKAYLESIYDQPMLCVSAVNPFLFSKVPALLHVMGFRKKIGAMLPYVNCPFRSSIQKSLGFRRYLLESNDFFALRDLVDLSKGPFAALPIMVENISNLILEHITQQCLVCYDSGVPCAARQACHDPSSLIFPFQEAEAEKCTSCGSLFHKACYVDLLGCPCSNHANISKRFGPTEPTMMGSHTEPVGFIQRSIQPLVSNSATGFFTNILTKVKSDKIWKPKNSSPVLLMGSLPSSSL</sequence>
<dbReference type="GO" id="GO:0005768">
    <property type="term" value="C:endosome"/>
    <property type="evidence" value="ECO:0007669"/>
    <property type="project" value="UniProtKB-ARBA"/>
</dbReference>
<organism evidence="7 8">
    <name type="scientific">Dendrobium chrysotoxum</name>
    <name type="common">Orchid</name>
    <dbReference type="NCBI Taxonomy" id="161865"/>
    <lineage>
        <taxon>Eukaryota</taxon>
        <taxon>Viridiplantae</taxon>
        <taxon>Streptophyta</taxon>
        <taxon>Embryophyta</taxon>
        <taxon>Tracheophyta</taxon>
        <taxon>Spermatophyta</taxon>
        <taxon>Magnoliopsida</taxon>
        <taxon>Liliopsida</taxon>
        <taxon>Asparagales</taxon>
        <taxon>Orchidaceae</taxon>
        <taxon>Epidendroideae</taxon>
        <taxon>Malaxideae</taxon>
        <taxon>Dendrobiinae</taxon>
        <taxon>Dendrobium</taxon>
    </lineage>
</organism>
<keyword evidence="2" id="KW-0677">Repeat</keyword>
<evidence type="ECO:0000256" key="2">
    <source>
        <dbReference type="ARBA" id="ARBA00022737"/>
    </source>
</evidence>
<dbReference type="CDD" id="cd06093">
    <property type="entry name" value="PX_domain"/>
    <property type="match status" value="1"/>
</dbReference>
<dbReference type="InterPro" id="IPR025258">
    <property type="entry name" value="RH_dom"/>
</dbReference>
<dbReference type="InterPro" id="IPR036871">
    <property type="entry name" value="PX_dom_sf"/>
</dbReference>
<keyword evidence="4" id="KW-0862">Zinc</keyword>
<evidence type="ECO:0000313" key="7">
    <source>
        <dbReference type="EMBL" id="KAH0450136.1"/>
    </source>
</evidence>
<evidence type="ECO:0000256" key="4">
    <source>
        <dbReference type="ARBA" id="ARBA00022833"/>
    </source>
</evidence>
<protein>
    <recommendedName>
        <fullName evidence="6">PX domain-containing protein</fullName>
    </recommendedName>
</protein>
<dbReference type="AlphaFoldDB" id="A0AAV7G1A3"/>
<dbReference type="InterPro" id="IPR036280">
    <property type="entry name" value="Multihaem_cyt_sf"/>
</dbReference>
<keyword evidence="3" id="KW-0863">Zinc-finger</keyword>
<dbReference type="Proteomes" id="UP000775213">
    <property type="component" value="Unassembled WGS sequence"/>
</dbReference>
<dbReference type="SUPFAM" id="SSF64268">
    <property type="entry name" value="PX domain"/>
    <property type="match status" value="1"/>
</dbReference>
<feature type="region of interest" description="Disordered" evidence="5">
    <location>
        <begin position="1"/>
        <end position="22"/>
    </location>
</feature>
<evidence type="ECO:0000256" key="1">
    <source>
        <dbReference type="ARBA" id="ARBA00022723"/>
    </source>
</evidence>
<accession>A0AAV7G1A3</accession>
<proteinExistence type="predicted"/>
<dbReference type="GO" id="GO:0035091">
    <property type="term" value="F:phosphatidylinositol binding"/>
    <property type="evidence" value="ECO:0007669"/>
    <property type="project" value="InterPro"/>
</dbReference>